<dbReference type="InterPro" id="IPR000073">
    <property type="entry name" value="AB_hydrolase_1"/>
</dbReference>
<dbReference type="PANTHER" id="PTHR43433">
    <property type="entry name" value="HYDROLASE, ALPHA/BETA FOLD FAMILY PROTEIN"/>
    <property type="match status" value="1"/>
</dbReference>
<dbReference type="Gene3D" id="3.40.50.1820">
    <property type="entry name" value="alpha/beta hydrolase"/>
    <property type="match status" value="1"/>
</dbReference>
<feature type="domain" description="AB hydrolase-1" evidence="1">
    <location>
        <begin position="20"/>
        <end position="97"/>
    </location>
</feature>
<comment type="caution">
    <text evidence="2">The sequence shown here is derived from an EMBL/GenBank/DDBJ whole genome shotgun (WGS) entry which is preliminary data.</text>
</comment>
<organism evidence="2">
    <name type="scientific">marine sediment metagenome</name>
    <dbReference type="NCBI Taxonomy" id="412755"/>
    <lineage>
        <taxon>unclassified sequences</taxon>
        <taxon>metagenomes</taxon>
        <taxon>ecological metagenomes</taxon>
    </lineage>
</organism>
<dbReference type="GO" id="GO:0046503">
    <property type="term" value="P:glycerolipid catabolic process"/>
    <property type="evidence" value="ECO:0007669"/>
    <property type="project" value="TreeGrafter"/>
</dbReference>
<proteinExistence type="predicted"/>
<dbReference type="SUPFAM" id="SSF53474">
    <property type="entry name" value="alpha/beta-Hydrolases"/>
    <property type="match status" value="1"/>
</dbReference>
<evidence type="ECO:0000259" key="1">
    <source>
        <dbReference type="Pfam" id="PF00561"/>
    </source>
</evidence>
<protein>
    <recommendedName>
        <fullName evidence="1">AB hydrolase-1 domain-containing protein</fullName>
    </recommendedName>
</protein>
<name>X1AH38_9ZZZZ</name>
<dbReference type="EMBL" id="BART01006960">
    <property type="protein sequence ID" value="GAG71998.1"/>
    <property type="molecule type" value="Genomic_DNA"/>
</dbReference>
<dbReference type="AlphaFoldDB" id="X1AH38"/>
<accession>X1AH38</accession>
<dbReference type="InterPro" id="IPR029058">
    <property type="entry name" value="AB_hydrolase_fold"/>
</dbReference>
<feature type="non-terminal residue" evidence="2">
    <location>
        <position position="97"/>
    </location>
</feature>
<dbReference type="InterPro" id="IPR050471">
    <property type="entry name" value="AB_hydrolase"/>
</dbReference>
<dbReference type="PANTHER" id="PTHR43433:SF5">
    <property type="entry name" value="AB HYDROLASE-1 DOMAIN-CONTAINING PROTEIN"/>
    <property type="match status" value="1"/>
</dbReference>
<sequence>MVYAEINDIKLFYEIIGEGYPVILVHGFGGNRTEWFVQVPPLSEKFKVIIFDNRGSGKSDRPNIPYTMEMFADDIAGLLDYLNIDKAHIIGVSLGGM</sequence>
<reference evidence="2" key="1">
    <citation type="journal article" date="2014" name="Front. Microbiol.">
        <title>High frequency of phylogenetically diverse reductive dehalogenase-homologous genes in deep subseafloor sedimentary metagenomes.</title>
        <authorList>
            <person name="Kawai M."/>
            <person name="Futagami T."/>
            <person name="Toyoda A."/>
            <person name="Takaki Y."/>
            <person name="Nishi S."/>
            <person name="Hori S."/>
            <person name="Arai W."/>
            <person name="Tsubouchi T."/>
            <person name="Morono Y."/>
            <person name="Uchiyama I."/>
            <person name="Ito T."/>
            <person name="Fujiyama A."/>
            <person name="Inagaki F."/>
            <person name="Takami H."/>
        </authorList>
    </citation>
    <scope>NUCLEOTIDE SEQUENCE</scope>
    <source>
        <strain evidence="2">Expedition CK06-06</strain>
    </source>
</reference>
<dbReference type="GO" id="GO:0004806">
    <property type="term" value="F:triacylglycerol lipase activity"/>
    <property type="evidence" value="ECO:0007669"/>
    <property type="project" value="TreeGrafter"/>
</dbReference>
<dbReference type="Pfam" id="PF00561">
    <property type="entry name" value="Abhydrolase_1"/>
    <property type="match status" value="1"/>
</dbReference>
<evidence type="ECO:0000313" key="2">
    <source>
        <dbReference type="EMBL" id="GAG71998.1"/>
    </source>
</evidence>
<gene>
    <name evidence="2" type="ORF">S01H4_15884</name>
</gene>